<protein>
    <submittedName>
        <fullName evidence="1">Uncharacterized protein</fullName>
    </submittedName>
</protein>
<dbReference type="Proteomes" id="UP000271222">
    <property type="component" value="Unassembled WGS sequence"/>
</dbReference>
<organism evidence="1 2">
    <name type="scientific">Ralstonia pseudosolanacearum</name>
    <dbReference type="NCBI Taxonomy" id="1310165"/>
    <lineage>
        <taxon>Bacteria</taxon>
        <taxon>Pseudomonadati</taxon>
        <taxon>Pseudomonadota</taxon>
        <taxon>Betaproteobacteria</taxon>
        <taxon>Burkholderiales</taxon>
        <taxon>Burkholderiaceae</taxon>
        <taxon>Ralstonia</taxon>
        <taxon>Ralstonia solanacearum species complex</taxon>
    </lineage>
</organism>
<accession>A0A454TMR4</accession>
<dbReference type="OrthoDB" id="8926691at2"/>
<proteinExistence type="predicted"/>
<dbReference type="EMBL" id="RJTL01000032">
    <property type="protein sequence ID" value="RNM03542.1"/>
    <property type="molecule type" value="Genomic_DNA"/>
</dbReference>
<gene>
    <name evidence="1" type="ORF">EGA29_18225</name>
</gene>
<evidence type="ECO:0000313" key="2">
    <source>
        <dbReference type="Proteomes" id="UP000271222"/>
    </source>
</evidence>
<comment type="caution">
    <text evidence="1">The sequence shown here is derived from an EMBL/GenBank/DDBJ whole genome shotgun (WGS) entry which is preliminary data.</text>
</comment>
<sequence length="62" mass="6259">MPAGRCSVAHLTEQCSGQTSGCLEACLAHTRVDATGSGAGTQRIDEASGAVRMEIGKSVPTP</sequence>
<evidence type="ECO:0000313" key="1">
    <source>
        <dbReference type="EMBL" id="RNM03542.1"/>
    </source>
</evidence>
<dbReference type="AlphaFoldDB" id="A0A454TMR4"/>
<name>A0A454TMR4_9RALS</name>
<reference evidence="1 2" key="1">
    <citation type="submission" date="2018-10" db="EMBL/GenBank/DDBJ databases">
        <title>Draft Genome Sequence of Ralstonia pseudosolanacearum (R. solanacearum phylotype I) Strain Tg03 Isolated from Luffa cylindrica in China.</title>
        <authorList>
            <person name="Yuan G.-Q."/>
            <person name="Li Q.-Q."/>
            <person name="Zhang Y.-W."/>
        </authorList>
    </citation>
    <scope>NUCLEOTIDE SEQUENCE [LARGE SCALE GENOMIC DNA]</scope>
    <source>
        <strain evidence="1 2">Tg03</strain>
    </source>
</reference>